<dbReference type="GO" id="GO:0006313">
    <property type="term" value="P:DNA transposition"/>
    <property type="evidence" value="ECO:0007669"/>
    <property type="project" value="InterPro"/>
</dbReference>
<protein>
    <submittedName>
        <fullName evidence="2">Transposase IS200 like</fullName>
    </submittedName>
</protein>
<dbReference type="Pfam" id="PF01797">
    <property type="entry name" value="Y1_Tnp"/>
    <property type="match status" value="1"/>
</dbReference>
<feature type="domain" description="Transposase IS200-like" evidence="1">
    <location>
        <begin position="3"/>
        <end position="132"/>
    </location>
</feature>
<gene>
    <name evidence="2" type="ORF">SAMN06297358_2474</name>
</gene>
<dbReference type="Gene3D" id="3.30.70.1290">
    <property type="entry name" value="Transposase IS200-like"/>
    <property type="match status" value="1"/>
</dbReference>
<dbReference type="GO" id="GO:0004803">
    <property type="term" value="F:transposase activity"/>
    <property type="evidence" value="ECO:0007669"/>
    <property type="project" value="InterPro"/>
</dbReference>
<evidence type="ECO:0000313" key="2">
    <source>
        <dbReference type="EMBL" id="SOD15480.1"/>
    </source>
</evidence>
<name>A0A286A0Q0_9SPHI</name>
<dbReference type="AlphaFoldDB" id="A0A286A0Q0"/>
<evidence type="ECO:0000259" key="1">
    <source>
        <dbReference type="SMART" id="SM01321"/>
    </source>
</evidence>
<dbReference type="RefSeq" id="WP_097132248.1">
    <property type="nucleotide sequence ID" value="NZ_OCMT01000002.1"/>
</dbReference>
<evidence type="ECO:0000313" key="3">
    <source>
        <dbReference type="Proteomes" id="UP000219281"/>
    </source>
</evidence>
<dbReference type="SMART" id="SM01321">
    <property type="entry name" value="Y1_Tnp"/>
    <property type="match status" value="1"/>
</dbReference>
<reference evidence="3" key="1">
    <citation type="submission" date="2017-09" db="EMBL/GenBank/DDBJ databases">
        <authorList>
            <person name="Varghese N."/>
            <person name="Submissions S."/>
        </authorList>
    </citation>
    <scope>NUCLEOTIDE SEQUENCE [LARGE SCALE GENOMIC DNA]</scope>
    <source>
        <strain evidence="3">CGMCC 1.12803</strain>
    </source>
</reference>
<sequence length="170" mass="20458">MLKSYHPEFLTATILNWEHLLSDEFKQIIIDTMGWLVRQKRCTIYGFVIMPNHIHLLWKIEDGFERAKVQGALLSFTAHEFKKRINGDTEKLKSYRVNLLDRMFQFWQRDCMVKECWGEEFLKQKLDYIHKNPLQPHWHLAGSSEGYYWSSASFYENGESPFDFLTHYKE</sequence>
<dbReference type="OrthoDB" id="9788881at2"/>
<accession>A0A286A0Q0</accession>
<dbReference type="SUPFAM" id="SSF143422">
    <property type="entry name" value="Transposase IS200-like"/>
    <property type="match status" value="1"/>
</dbReference>
<dbReference type="Proteomes" id="UP000219281">
    <property type="component" value="Unassembled WGS sequence"/>
</dbReference>
<dbReference type="EMBL" id="OCMT01000002">
    <property type="protein sequence ID" value="SOD15480.1"/>
    <property type="molecule type" value="Genomic_DNA"/>
</dbReference>
<organism evidence="2 3">
    <name type="scientific">Pedobacter xixiisoli</name>
    <dbReference type="NCBI Taxonomy" id="1476464"/>
    <lineage>
        <taxon>Bacteria</taxon>
        <taxon>Pseudomonadati</taxon>
        <taxon>Bacteroidota</taxon>
        <taxon>Sphingobacteriia</taxon>
        <taxon>Sphingobacteriales</taxon>
        <taxon>Sphingobacteriaceae</taxon>
        <taxon>Pedobacter</taxon>
    </lineage>
</organism>
<keyword evidence="3" id="KW-1185">Reference proteome</keyword>
<dbReference type="InterPro" id="IPR002686">
    <property type="entry name" value="Transposase_17"/>
</dbReference>
<proteinExistence type="predicted"/>
<dbReference type="InterPro" id="IPR036515">
    <property type="entry name" value="Transposase_17_sf"/>
</dbReference>
<dbReference type="GO" id="GO:0003677">
    <property type="term" value="F:DNA binding"/>
    <property type="evidence" value="ECO:0007669"/>
    <property type="project" value="InterPro"/>
</dbReference>